<evidence type="ECO:0000256" key="2">
    <source>
        <dbReference type="ARBA" id="ARBA00022452"/>
    </source>
</evidence>
<dbReference type="PROSITE" id="PS51779">
    <property type="entry name" value="POTRA"/>
    <property type="match status" value="3"/>
</dbReference>
<feature type="domain" description="POTRA" evidence="10">
    <location>
        <begin position="188"/>
        <end position="276"/>
    </location>
</feature>
<evidence type="ECO:0000256" key="1">
    <source>
        <dbReference type="ARBA" id="ARBA00004370"/>
    </source>
</evidence>
<reference evidence="11 12" key="1">
    <citation type="submission" date="2017-01" db="EMBL/GenBank/DDBJ databases">
        <authorList>
            <person name="Mah S.A."/>
            <person name="Swanson W.J."/>
            <person name="Moy G.W."/>
            <person name="Vacquier V.D."/>
        </authorList>
    </citation>
    <scope>NUCLEOTIDE SEQUENCE [LARGE SCALE GENOMIC DNA]</scope>
    <source>
        <strain evidence="11 12">ASpG1</strain>
    </source>
</reference>
<feature type="domain" description="POTRA" evidence="10">
    <location>
        <begin position="108"/>
        <end position="185"/>
    </location>
</feature>
<dbReference type="InterPro" id="IPR023707">
    <property type="entry name" value="OM_assembly_BamA"/>
</dbReference>
<organism evidence="11 12">
    <name type="scientific">Alkalispirochaeta americana</name>
    <dbReference type="NCBI Taxonomy" id="159291"/>
    <lineage>
        <taxon>Bacteria</taxon>
        <taxon>Pseudomonadati</taxon>
        <taxon>Spirochaetota</taxon>
        <taxon>Spirochaetia</taxon>
        <taxon>Spirochaetales</taxon>
        <taxon>Spirochaetaceae</taxon>
        <taxon>Alkalispirochaeta</taxon>
    </lineage>
</organism>
<dbReference type="InterPro" id="IPR000184">
    <property type="entry name" value="Bac_surfAg_D15"/>
</dbReference>
<dbReference type="Pfam" id="PF07244">
    <property type="entry name" value="POTRA"/>
    <property type="match status" value="4"/>
</dbReference>
<keyword evidence="4 9" id="KW-0732">Signal</keyword>
<evidence type="ECO:0000256" key="9">
    <source>
        <dbReference type="SAM" id="SignalP"/>
    </source>
</evidence>
<gene>
    <name evidence="11" type="ORF">SAMN05920897_102189</name>
</gene>
<dbReference type="Proteomes" id="UP000186400">
    <property type="component" value="Unassembled WGS sequence"/>
</dbReference>
<evidence type="ECO:0000256" key="5">
    <source>
        <dbReference type="ARBA" id="ARBA00022737"/>
    </source>
</evidence>
<evidence type="ECO:0000256" key="4">
    <source>
        <dbReference type="ARBA" id="ARBA00022729"/>
    </source>
</evidence>
<evidence type="ECO:0000313" key="11">
    <source>
        <dbReference type="EMBL" id="SIQ00829.1"/>
    </source>
</evidence>
<accession>A0A1N6P952</accession>
<dbReference type="Pfam" id="PF01103">
    <property type="entry name" value="Omp85"/>
    <property type="match status" value="1"/>
</dbReference>
<dbReference type="AlphaFoldDB" id="A0A1N6P952"/>
<comment type="subcellular location">
    <subcellularLocation>
        <location evidence="1">Membrane</location>
    </subcellularLocation>
</comment>
<dbReference type="STRING" id="159291.SAMN05920897_102189"/>
<dbReference type="Gene3D" id="3.10.20.310">
    <property type="entry name" value="membrane protein fhac"/>
    <property type="match status" value="5"/>
</dbReference>
<keyword evidence="5" id="KW-0677">Repeat</keyword>
<protein>
    <recommendedName>
        <fullName evidence="8">Outer membrane protein assembly factor BamA</fullName>
    </recommendedName>
</protein>
<dbReference type="PANTHER" id="PTHR12815">
    <property type="entry name" value="SORTING AND ASSEMBLY MACHINERY SAMM50 PROTEIN FAMILY MEMBER"/>
    <property type="match status" value="1"/>
</dbReference>
<dbReference type="GO" id="GO:0009279">
    <property type="term" value="C:cell outer membrane"/>
    <property type="evidence" value="ECO:0007669"/>
    <property type="project" value="UniProtKB-UniRule"/>
</dbReference>
<name>A0A1N6P952_9SPIO</name>
<feature type="domain" description="POTRA" evidence="10">
    <location>
        <begin position="279"/>
        <end position="357"/>
    </location>
</feature>
<evidence type="ECO:0000313" key="12">
    <source>
        <dbReference type="Proteomes" id="UP000186400"/>
    </source>
</evidence>
<dbReference type="OrthoDB" id="9776356at2"/>
<keyword evidence="12" id="KW-1185">Reference proteome</keyword>
<dbReference type="GO" id="GO:0071709">
    <property type="term" value="P:membrane assembly"/>
    <property type="evidence" value="ECO:0007669"/>
    <property type="project" value="InterPro"/>
</dbReference>
<dbReference type="Gene3D" id="2.40.160.50">
    <property type="entry name" value="membrane protein fhac: a member of the omp85/tpsb transporter family"/>
    <property type="match status" value="1"/>
</dbReference>
<keyword evidence="3" id="KW-0812">Transmembrane</keyword>
<feature type="chain" id="PRO_5013178869" description="Outer membrane protein assembly factor BamA" evidence="9">
    <location>
        <begin position="20"/>
        <end position="887"/>
    </location>
</feature>
<dbReference type="EMBL" id="FTMS01000002">
    <property type="protein sequence ID" value="SIQ00829.1"/>
    <property type="molecule type" value="Genomic_DNA"/>
</dbReference>
<dbReference type="RefSeq" id="WP_076487727.1">
    <property type="nucleotide sequence ID" value="NZ_FTMS01000002.1"/>
</dbReference>
<keyword evidence="2" id="KW-1134">Transmembrane beta strand</keyword>
<evidence type="ECO:0000256" key="3">
    <source>
        <dbReference type="ARBA" id="ARBA00022692"/>
    </source>
</evidence>
<evidence type="ECO:0000256" key="6">
    <source>
        <dbReference type="ARBA" id="ARBA00023136"/>
    </source>
</evidence>
<dbReference type="InterPro" id="IPR039910">
    <property type="entry name" value="D15-like"/>
</dbReference>
<evidence type="ECO:0000256" key="8">
    <source>
        <dbReference type="NCBIfam" id="TIGR03303"/>
    </source>
</evidence>
<keyword evidence="7" id="KW-0998">Cell outer membrane</keyword>
<proteinExistence type="predicted"/>
<dbReference type="InterPro" id="IPR010827">
    <property type="entry name" value="BamA/TamA_POTRA"/>
</dbReference>
<feature type="signal peptide" evidence="9">
    <location>
        <begin position="1"/>
        <end position="19"/>
    </location>
</feature>
<evidence type="ECO:0000259" key="10">
    <source>
        <dbReference type="PROSITE" id="PS51779"/>
    </source>
</evidence>
<keyword evidence="6" id="KW-0472">Membrane</keyword>
<evidence type="ECO:0000256" key="7">
    <source>
        <dbReference type="ARBA" id="ARBA00023237"/>
    </source>
</evidence>
<dbReference type="PANTHER" id="PTHR12815:SF47">
    <property type="entry name" value="TRANSLOCATION AND ASSEMBLY MODULE SUBUNIT TAMA"/>
    <property type="match status" value="1"/>
</dbReference>
<sequence>MRLLRCVLLLCVVGGVLQAEESPDWYLNEPIREIRFEGLRTVTENELFPVIESFIDEPFTEQKFLELQRRLYAMDLFEQIIPNAVRPEDLPDGPEDGMVLSFDVQERPVITAIQFSGNNRLGRNRLRDVILLKQGDMVTRSKLRMDEEAIRTLYLEQGFPNVSVSSEFIQEDEDENIVRFTIDEGAQLSIESIRFAGNQFASDTSLRGVMQLRERSIFNRGLFQEALLEQDKNRIRRFYYEQGYIDAEVVDVSKDVREEPGENRSYLTLTVGVDEGARYTFGGISFRGNTIFSDEDLGGLVRLEPGDVLDLVRFEADYQRVADRYYESGYIFNQITRREIRDEESKTISFEVVIVERNRAHIENIIFRGNEKTKDFVLEREIPLEVGDVFSATKIREGLRNLANLQYFSAIAPETPAGSTEGLMDLIINLEEGSTADITFGLAFGGNQDFPVSAQIQWQDRNFRGRGQIFGIQATASPVNQRVTFNFRERWLFGRRWSGGLNLSFDRSVINNVPQNARAPLYADGDDDAVPDPYNHEDYVFTKDGTDFNGRTYNAGDRFPGTPSSTAVGKYNLENEYEYLGGSTRNIPSENLMSYDAYNIRLGANTGYTFRTPLGRFTPRTSISTGIRYLTYDDSIYRPASDTTRDNHERWRFINTWGLGAALDRRDFIYSPSSGYRLDQQFNFTGGFLGGERHFTRSETTAEVFFTLWDVPLGDWNWKMVLGMQSKLSFILPNFLYSEGDDKYFKIEQSDTLRLDGMFTSRGWSFRSDGATTWNNWVELRMPLSEQVIWWDTFFEAAVMREFSSNLANWDDRQRMSDIEKQDWQFTIGTGIRFVIPQFPIRLYLAKRFEYDENGNIDWKTGNLFNGGDSDSGRGVDLVFTIGAEFF</sequence>
<dbReference type="NCBIfam" id="TIGR03303">
    <property type="entry name" value="OM_YaeT"/>
    <property type="match status" value="1"/>
</dbReference>
<dbReference type="InterPro" id="IPR034746">
    <property type="entry name" value="POTRA"/>
</dbReference>